<dbReference type="InterPro" id="IPR025736">
    <property type="entry name" value="PucR_C-HTH_dom"/>
</dbReference>
<dbReference type="Pfam" id="PF13556">
    <property type="entry name" value="HTH_30"/>
    <property type="match status" value="1"/>
</dbReference>
<dbReference type="PANTHER" id="PTHR33744:SF1">
    <property type="entry name" value="DNA-BINDING TRANSCRIPTIONAL ACTIVATOR ADER"/>
    <property type="match status" value="1"/>
</dbReference>
<dbReference type="InterPro" id="IPR051448">
    <property type="entry name" value="CdaR-like_regulators"/>
</dbReference>
<organism evidence="3 4">
    <name type="scientific">Actinokineospora alba</name>
    <dbReference type="NCBI Taxonomy" id="504798"/>
    <lineage>
        <taxon>Bacteria</taxon>
        <taxon>Bacillati</taxon>
        <taxon>Actinomycetota</taxon>
        <taxon>Actinomycetes</taxon>
        <taxon>Pseudonocardiales</taxon>
        <taxon>Pseudonocardiaceae</taxon>
        <taxon>Actinokineospora</taxon>
    </lineage>
</organism>
<dbReference type="InterPro" id="IPR042070">
    <property type="entry name" value="PucR_C-HTH_sf"/>
</dbReference>
<dbReference type="InterPro" id="IPR058663">
    <property type="entry name" value="PucR-like_N"/>
</dbReference>
<evidence type="ECO:0000259" key="2">
    <source>
        <dbReference type="Pfam" id="PF25906"/>
    </source>
</evidence>
<dbReference type="STRING" id="504798.SAMN05421871_10920"/>
<evidence type="ECO:0000259" key="1">
    <source>
        <dbReference type="Pfam" id="PF13556"/>
    </source>
</evidence>
<sequence>MTVIHEDAVFGSALRSEVPDVAAEVTIRIRREFPALSSARYLDSLVESLVGHFFDLPADPAIVSDEVLGQARAAGVEEAMTGRGPQALQAAVRLGAGVAIARMTEHAERLGVYTAISAVGRMVQVAFAYTERVAEAVSAGHDSAGARTGVDSERHRRKLLELLLRPLPGQSEIKEAARDAGWAMPRSVAAVALRSHGPGTAGPTLPPDTLLGLHLDEPCLIMPDPDGPGRRHQLGRSLRGWSAAIGPTVGLAEAARSLRWAGHAMDLLRSGRIGADRPVRATDHLPHLMTSWGADLVDLMAADRLAPLDSVRAPLRHELEATLLALLECHFRASVAAARLHVHPQTVRYRLRKLEALFGDALYEPRDQLDLHLLLHSRLTGRPQAKPA</sequence>
<gene>
    <name evidence="3" type="ORF">SAMN05192558_104277</name>
</gene>
<dbReference type="RefSeq" id="WP_091373667.1">
    <property type="nucleotide sequence ID" value="NZ_FNDV01000009.1"/>
</dbReference>
<protein>
    <submittedName>
        <fullName evidence="3">PucR C-terminal helix-turn-helix domain-containing protein</fullName>
    </submittedName>
</protein>
<dbReference type="Pfam" id="PF25906">
    <property type="entry name" value="PucR-like_N"/>
    <property type="match status" value="1"/>
</dbReference>
<dbReference type="EMBL" id="FNJB01000004">
    <property type="protein sequence ID" value="SDO71436.1"/>
    <property type="molecule type" value="Genomic_DNA"/>
</dbReference>
<evidence type="ECO:0000313" key="4">
    <source>
        <dbReference type="Proteomes" id="UP000199651"/>
    </source>
</evidence>
<feature type="domain" description="PucR C-terminal helix-turn-helix" evidence="1">
    <location>
        <begin position="321"/>
        <end position="376"/>
    </location>
</feature>
<dbReference type="PANTHER" id="PTHR33744">
    <property type="entry name" value="CARBOHYDRATE DIACID REGULATOR"/>
    <property type="match status" value="1"/>
</dbReference>
<name>A0A1H0LTX8_9PSEU</name>
<accession>A0A1H0LTX8</accession>
<keyword evidence="4" id="KW-1185">Reference proteome</keyword>
<dbReference type="AlphaFoldDB" id="A0A1H0LTX8"/>
<dbReference type="Proteomes" id="UP000199651">
    <property type="component" value="Unassembled WGS sequence"/>
</dbReference>
<dbReference type="Gene3D" id="1.10.10.2840">
    <property type="entry name" value="PucR C-terminal helix-turn-helix domain"/>
    <property type="match status" value="1"/>
</dbReference>
<feature type="domain" description="PucR-like N-terminal" evidence="2">
    <location>
        <begin position="12"/>
        <end position="164"/>
    </location>
</feature>
<dbReference type="OrthoDB" id="5243741at2"/>
<proteinExistence type="predicted"/>
<evidence type="ECO:0000313" key="3">
    <source>
        <dbReference type="EMBL" id="SDO71436.1"/>
    </source>
</evidence>
<reference evidence="4" key="1">
    <citation type="submission" date="2016-10" db="EMBL/GenBank/DDBJ databases">
        <authorList>
            <person name="Varghese N."/>
            <person name="Submissions S."/>
        </authorList>
    </citation>
    <scope>NUCLEOTIDE SEQUENCE [LARGE SCALE GENOMIC DNA]</scope>
    <source>
        <strain evidence="4">IBRC-M 10655</strain>
    </source>
</reference>